<sequence length="114" mass="12409">MSKVTEQSTVDQFDRTTGSQPSIEEVAVTKTVSEMAADQAPKMFAIALEYHVAFKIQFVAWGMAFDGYAYVVMYDGNMQFLTTDADGALKCFPKTGNVTPRLIWVGPSPATGQG</sequence>
<feature type="region of interest" description="Disordered" evidence="1">
    <location>
        <begin position="1"/>
        <end position="21"/>
    </location>
</feature>
<evidence type="ECO:0000313" key="3">
    <source>
        <dbReference type="Proteomes" id="UP001521150"/>
    </source>
</evidence>
<comment type="caution">
    <text evidence="2">The sequence shown here is derived from an EMBL/GenBank/DDBJ whole genome shotgun (WGS) entry which is preliminary data.</text>
</comment>
<dbReference type="EMBL" id="JAJVCN010000004">
    <property type="protein sequence ID" value="MCE7009949.1"/>
    <property type="molecule type" value="Genomic_DNA"/>
</dbReference>
<dbReference type="Proteomes" id="UP001521150">
    <property type="component" value="Unassembled WGS sequence"/>
</dbReference>
<keyword evidence="3" id="KW-1185">Reference proteome</keyword>
<organism evidence="2 3">
    <name type="scientific">Kibdelosporangium philippinense</name>
    <dbReference type="NCBI Taxonomy" id="211113"/>
    <lineage>
        <taxon>Bacteria</taxon>
        <taxon>Bacillati</taxon>
        <taxon>Actinomycetota</taxon>
        <taxon>Actinomycetes</taxon>
        <taxon>Pseudonocardiales</taxon>
        <taxon>Pseudonocardiaceae</taxon>
        <taxon>Kibdelosporangium</taxon>
    </lineage>
</organism>
<gene>
    <name evidence="2" type="ORF">LWC34_45160</name>
</gene>
<name>A0ABS8ZQC3_9PSEU</name>
<proteinExistence type="predicted"/>
<accession>A0ABS8ZQC3</accession>
<dbReference type="RefSeq" id="WP_233731440.1">
    <property type="nucleotide sequence ID" value="NZ_JAJVCN010000004.1"/>
</dbReference>
<reference evidence="2 3" key="1">
    <citation type="submission" date="2021-12" db="EMBL/GenBank/DDBJ databases">
        <title>Genome sequence of Kibdelosporangium philippinense ATCC 49844.</title>
        <authorList>
            <person name="Fedorov E.A."/>
            <person name="Omeragic M."/>
            <person name="Shalygina K.F."/>
            <person name="Maclea K.S."/>
        </authorList>
    </citation>
    <scope>NUCLEOTIDE SEQUENCE [LARGE SCALE GENOMIC DNA]</scope>
    <source>
        <strain evidence="2 3">ATCC 49844</strain>
    </source>
</reference>
<protein>
    <submittedName>
        <fullName evidence="2">Uncharacterized protein</fullName>
    </submittedName>
</protein>
<evidence type="ECO:0000313" key="2">
    <source>
        <dbReference type="EMBL" id="MCE7009949.1"/>
    </source>
</evidence>
<evidence type="ECO:0000256" key="1">
    <source>
        <dbReference type="SAM" id="MobiDB-lite"/>
    </source>
</evidence>